<organism evidence="1 2">
    <name type="scientific">Diversispora eburnea</name>
    <dbReference type="NCBI Taxonomy" id="1213867"/>
    <lineage>
        <taxon>Eukaryota</taxon>
        <taxon>Fungi</taxon>
        <taxon>Fungi incertae sedis</taxon>
        <taxon>Mucoromycota</taxon>
        <taxon>Glomeromycotina</taxon>
        <taxon>Glomeromycetes</taxon>
        <taxon>Diversisporales</taxon>
        <taxon>Diversisporaceae</taxon>
        <taxon>Diversispora</taxon>
    </lineage>
</organism>
<evidence type="ECO:0000313" key="2">
    <source>
        <dbReference type="Proteomes" id="UP000789706"/>
    </source>
</evidence>
<protein>
    <submittedName>
        <fullName evidence="1">2644_t:CDS:1</fullName>
    </submittedName>
</protein>
<dbReference type="AlphaFoldDB" id="A0A9N9HCY9"/>
<proteinExistence type="predicted"/>
<reference evidence="1" key="1">
    <citation type="submission" date="2021-06" db="EMBL/GenBank/DDBJ databases">
        <authorList>
            <person name="Kallberg Y."/>
            <person name="Tangrot J."/>
            <person name="Rosling A."/>
        </authorList>
    </citation>
    <scope>NUCLEOTIDE SEQUENCE</scope>
    <source>
        <strain evidence="1">AZ414A</strain>
    </source>
</reference>
<gene>
    <name evidence="1" type="ORF">DEBURN_LOCUS11928</name>
</gene>
<sequence length="107" mass="12752">LPTMATLHTRKPDVYTKPECPFCNRYKETNIHVFLCSEKGKNLKIAQILDTQPHDRFEFNDLLRGLISKSLYRIIRNKVNSAERGKQMIMDIFATWKDILRNNWKKR</sequence>
<dbReference type="Proteomes" id="UP000789706">
    <property type="component" value="Unassembled WGS sequence"/>
</dbReference>
<feature type="non-terminal residue" evidence="1">
    <location>
        <position position="1"/>
    </location>
</feature>
<dbReference type="EMBL" id="CAJVPK010009282">
    <property type="protein sequence ID" value="CAG8666033.1"/>
    <property type="molecule type" value="Genomic_DNA"/>
</dbReference>
<keyword evidence="2" id="KW-1185">Reference proteome</keyword>
<name>A0A9N9HCY9_9GLOM</name>
<comment type="caution">
    <text evidence="1">The sequence shown here is derived from an EMBL/GenBank/DDBJ whole genome shotgun (WGS) entry which is preliminary data.</text>
</comment>
<evidence type="ECO:0000313" key="1">
    <source>
        <dbReference type="EMBL" id="CAG8666033.1"/>
    </source>
</evidence>
<feature type="non-terminal residue" evidence="1">
    <location>
        <position position="107"/>
    </location>
</feature>
<accession>A0A9N9HCY9</accession>